<dbReference type="PANTHER" id="PTHR43669">
    <property type="entry name" value="5-KETO-D-GLUCONATE 5-REDUCTASE"/>
    <property type="match status" value="1"/>
</dbReference>
<reference evidence="3 4" key="1">
    <citation type="submission" date="2019-04" db="EMBL/GenBank/DDBJ databases">
        <title>Friends and foes A comparative genomics study of 23 Aspergillus species from section Flavi.</title>
        <authorList>
            <consortium name="DOE Joint Genome Institute"/>
            <person name="Kjaerbolling I."/>
            <person name="Vesth T."/>
            <person name="Frisvad J.C."/>
            <person name="Nybo J.L."/>
            <person name="Theobald S."/>
            <person name="Kildgaard S."/>
            <person name="Isbrandt T."/>
            <person name="Kuo A."/>
            <person name="Sato A."/>
            <person name="Lyhne E.K."/>
            <person name="Kogle M.E."/>
            <person name="Wiebenga A."/>
            <person name="Kun R.S."/>
            <person name="Lubbers R.J."/>
            <person name="Makela M.R."/>
            <person name="Barry K."/>
            <person name="Chovatia M."/>
            <person name="Clum A."/>
            <person name="Daum C."/>
            <person name="Haridas S."/>
            <person name="He G."/>
            <person name="LaButti K."/>
            <person name="Lipzen A."/>
            <person name="Mondo S."/>
            <person name="Riley R."/>
            <person name="Salamov A."/>
            <person name="Simmons B.A."/>
            <person name="Magnuson J.K."/>
            <person name="Henrissat B."/>
            <person name="Mortensen U.H."/>
            <person name="Larsen T.O."/>
            <person name="Devries R.P."/>
            <person name="Grigoriev I.V."/>
            <person name="Machida M."/>
            <person name="Baker S.E."/>
            <person name="Andersen M.R."/>
        </authorList>
    </citation>
    <scope>NUCLEOTIDE SEQUENCE [LARGE SCALE GENOMIC DNA]</scope>
    <source>
        <strain evidence="3 4">CBS 151.66</strain>
    </source>
</reference>
<keyword evidence="2" id="KW-0560">Oxidoreductase</keyword>
<comment type="similarity">
    <text evidence="1">Belongs to the short-chain dehydrogenases/reductases (SDR) family.</text>
</comment>
<keyword evidence="4" id="KW-1185">Reference proteome</keyword>
<protein>
    <submittedName>
        <fullName evidence="3">NAD(P)-binding protein</fullName>
    </submittedName>
</protein>
<evidence type="ECO:0000256" key="1">
    <source>
        <dbReference type="ARBA" id="ARBA00006484"/>
    </source>
</evidence>
<dbReference type="OrthoDB" id="1933717at2759"/>
<dbReference type="PRINTS" id="PR00081">
    <property type="entry name" value="GDHRDH"/>
</dbReference>
<evidence type="ECO:0000256" key="2">
    <source>
        <dbReference type="ARBA" id="ARBA00023002"/>
    </source>
</evidence>
<sequence>MSQTLSQLNAQACRDFVPTLHTTPYPAIDASLVNLPSPYTVCIIGGHGAAGGGIARSYARAGASGIILAARNRQALETTATELRTIHPNTKILVEECDITSSTSVGSLANATKAAFNNHLDVLVVNSGVSGPMGTDIIQESPEDFQTAFNVHAVGTFHAAHWFLPLLLGTEGGAKSFVAISSMATPTVSMHSHYCASKAAQARFVELLFEQYAGRGLFCASVHPGGLKSELSERVMEHTGSRFDRLLADSPDLVGSFCVWLAKGEASERRKEVLNGRFLSCKWDVNELEARFDEIYEKDLLKFRIAV</sequence>
<dbReference type="EMBL" id="ML732163">
    <property type="protein sequence ID" value="KAB8077983.1"/>
    <property type="molecule type" value="Genomic_DNA"/>
</dbReference>
<accession>A0A5N5XB38</accession>
<dbReference type="PANTHER" id="PTHR43669:SF3">
    <property type="entry name" value="ALCOHOL DEHYDROGENASE, PUTATIVE (AFU_ORTHOLOGUE AFUA_3G03445)-RELATED"/>
    <property type="match status" value="1"/>
</dbReference>
<dbReference type="Proteomes" id="UP000326565">
    <property type="component" value="Unassembled WGS sequence"/>
</dbReference>
<dbReference type="Gene3D" id="3.40.50.720">
    <property type="entry name" value="NAD(P)-binding Rossmann-like Domain"/>
    <property type="match status" value="1"/>
</dbReference>
<dbReference type="SUPFAM" id="SSF51735">
    <property type="entry name" value="NAD(P)-binding Rossmann-fold domains"/>
    <property type="match status" value="1"/>
</dbReference>
<dbReference type="InterPro" id="IPR002347">
    <property type="entry name" value="SDR_fam"/>
</dbReference>
<dbReference type="InterPro" id="IPR036291">
    <property type="entry name" value="NAD(P)-bd_dom_sf"/>
</dbReference>
<dbReference type="CDD" id="cd05233">
    <property type="entry name" value="SDR_c"/>
    <property type="match status" value="1"/>
</dbReference>
<dbReference type="AlphaFoldDB" id="A0A5N5XB38"/>
<organism evidence="3 4">
    <name type="scientific">Aspergillus leporis</name>
    <dbReference type="NCBI Taxonomy" id="41062"/>
    <lineage>
        <taxon>Eukaryota</taxon>
        <taxon>Fungi</taxon>
        <taxon>Dikarya</taxon>
        <taxon>Ascomycota</taxon>
        <taxon>Pezizomycotina</taxon>
        <taxon>Eurotiomycetes</taxon>
        <taxon>Eurotiomycetidae</taxon>
        <taxon>Eurotiales</taxon>
        <taxon>Aspergillaceae</taxon>
        <taxon>Aspergillus</taxon>
        <taxon>Aspergillus subgen. Circumdati</taxon>
    </lineage>
</organism>
<proteinExistence type="inferred from homology"/>
<gene>
    <name evidence="3" type="ORF">BDV29DRAFT_167449</name>
</gene>
<evidence type="ECO:0000313" key="3">
    <source>
        <dbReference type="EMBL" id="KAB8077983.1"/>
    </source>
</evidence>
<name>A0A5N5XB38_9EURO</name>
<dbReference type="Pfam" id="PF00106">
    <property type="entry name" value="adh_short"/>
    <property type="match status" value="1"/>
</dbReference>
<evidence type="ECO:0000313" key="4">
    <source>
        <dbReference type="Proteomes" id="UP000326565"/>
    </source>
</evidence>
<dbReference type="GO" id="GO:0016491">
    <property type="term" value="F:oxidoreductase activity"/>
    <property type="evidence" value="ECO:0007669"/>
    <property type="project" value="UniProtKB-KW"/>
</dbReference>